<dbReference type="EMBL" id="KV875093">
    <property type="protein sequence ID" value="OIW35246.1"/>
    <property type="molecule type" value="Genomic_DNA"/>
</dbReference>
<keyword evidence="2" id="KW-0472">Membrane</keyword>
<evidence type="ECO:0000313" key="3">
    <source>
        <dbReference type="EMBL" id="OIW35246.1"/>
    </source>
</evidence>
<dbReference type="InParanoid" id="A0A1J7J638"/>
<evidence type="ECO:0000256" key="1">
    <source>
        <dbReference type="SAM" id="MobiDB-lite"/>
    </source>
</evidence>
<sequence>MGGRNMPGCRSTIQMRTPRAKRPGVDGLPGQLSRRRTSDGFSPLICQRQRPRLRRPCPGSARPACLFTPPRPLFSCPEPDLCEHRTIQATAICSWCFLLQATVRIHSFRPLLRSLSPSCCQLRAFCLCVGILLSSLGVANLLVADIALRKEQVFVSL</sequence>
<keyword evidence="4" id="KW-1185">Reference proteome</keyword>
<name>A0A1J7J638_9PEZI</name>
<dbReference type="AlphaFoldDB" id="A0A1J7J638"/>
<protein>
    <submittedName>
        <fullName evidence="3">Uncharacterized protein</fullName>
    </submittedName>
</protein>
<reference evidence="3 4" key="1">
    <citation type="submission" date="2016-10" db="EMBL/GenBank/DDBJ databases">
        <title>Draft genome sequence of Coniochaeta ligniaria NRRL30616, a lignocellulolytic fungus for bioabatement of inhibitors in plant biomass hydrolysates.</title>
        <authorList>
            <consortium name="DOE Joint Genome Institute"/>
            <person name="Jimenez D.J."/>
            <person name="Hector R.E."/>
            <person name="Riley R."/>
            <person name="Sun H."/>
            <person name="Grigoriev I.V."/>
            <person name="Van Elsas J.D."/>
            <person name="Nichols N.N."/>
        </authorList>
    </citation>
    <scope>NUCLEOTIDE SEQUENCE [LARGE SCALE GENOMIC DNA]</scope>
    <source>
        <strain evidence="3 4">NRRL 30616</strain>
    </source>
</reference>
<evidence type="ECO:0000313" key="4">
    <source>
        <dbReference type="Proteomes" id="UP000182658"/>
    </source>
</evidence>
<proteinExistence type="predicted"/>
<evidence type="ECO:0000256" key="2">
    <source>
        <dbReference type="SAM" id="Phobius"/>
    </source>
</evidence>
<gene>
    <name evidence="3" type="ORF">CONLIGDRAFT_47671</name>
</gene>
<feature type="transmembrane region" description="Helical" evidence="2">
    <location>
        <begin position="122"/>
        <end position="143"/>
    </location>
</feature>
<organism evidence="3 4">
    <name type="scientific">Coniochaeta ligniaria NRRL 30616</name>
    <dbReference type="NCBI Taxonomy" id="1408157"/>
    <lineage>
        <taxon>Eukaryota</taxon>
        <taxon>Fungi</taxon>
        <taxon>Dikarya</taxon>
        <taxon>Ascomycota</taxon>
        <taxon>Pezizomycotina</taxon>
        <taxon>Sordariomycetes</taxon>
        <taxon>Sordariomycetidae</taxon>
        <taxon>Coniochaetales</taxon>
        <taxon>Coniochaetaceae</taxon>
        <taxon>Coniochaeta</taxon>
    </lineage>
</organism>
<keyword evidence="2" id="KW-0812">Transmembrane</keyword>
<dbReference type="Proteomes" id="UP000182658">
    <property type="component" value="Unassembled WGS sequence"/>
</dbReference>
<accession>A0A1J7J638</accession>
<feature type="region of interest" description="Disordered" evidence="1">
    <location>
        <begin position="1"/>
        <end position="37"/>
    </location>
</feature>
<keyword evidence="2" id="KW-1133">Transmembrane helix</keyword>